<feature type="transmembrane region" description="Helical" evidence="6">
    <location>
        <begin position="234"/>
        <end position="254"/>
    </location>
</feature>
<feature type="transmembrane region" description="Helical" evidence="6">
    <location>
        <begin position="171"/>
        <end position="190"/>
    </location>
</feature>
<protein>
    <recommendedName>
        <fullName evidence="6">Multidrug and toxin extrusion protein</fullName>
    </recommendedName>
</protein>
<evidence type="ECO:0000256" key="4">
    <source>
        <dbReference type="ARBA" id="ARBA00022989"/>
    </source>
</evidence>
<gene>
    <name evidence="7" type="ORF">Cadr_000018495</name>
</gene>
<feature type="transmembrane region" description="Helical" evidence="6">
    <location>
        <begin position="275"/>
        <end position="294"/>
    </location>
</feature>
<organism evidence="7 8">
    <name type="scientific">Camelus dromedarius</name>
    <name type="common">Dromedary</name>
    <name type="synonym">Arabian camel</name>
    <dbReference type="NCBI Taxonomy" id="9838"/>
    <lineage>
        <taxon>Eukaryota</taxon>
        <taxon>Metazoa</taxon>
        <taxon>Chordata</taxon>
        <taxon>Craniata</taxon>
        <taxon>Vertebrata</taxon>
        <taxon>Euteleostomi</taxon>
        <taxon>Mammalia</taxon>
        <taxon>Eutheria</taxon>
        <taxon>Laurasiatheria</taxon>
        <taxon>Artiodactyla</taxon>
        <taxon>Tylopoda</taxon>
        <taxon>Camelidae</taxon>
        <taxon>Camelus</taxon>
    </lineage>
</organism>
<sequence length="654" mass="69938">MGVKTWPLRNCTGTHTGCLRPRCPSGVWPWSAPFQSCRVMRVLFIAARPESEQGLCDKKERQFVAQLMVFLISFVSSVFCGHLGKLELDAVTLAIAVINVTGVSVGFGLSSACDTLISQTFGSPNKKHVGVIVQRGVLVLLLCCLPCWALFLNTQHILLLFRQDPAVSRLTQTYVTIFIPALPATFLYTLQVKYLLNQGIVLPQIVTGVAANLVNALANYLFLYQLHLGVMGSALANMISQFTLALLLFLYILLKKLHQDTWGGWSLECLQDWGAFFSLAVPSMLMLCIEWWAYEVGSFLSGQCGDSRGGLGLAGPVGEQGVSGLSPAGILGMVELGAQSIVYELAVIVYMIPTGFSVAASVRVGNALGAGDIEQAKKSSAVSLLVTEAFAVGLCVLLLSCKELVGYIFTADRLVPTEAVGRMPEKRGPPPSIAVTGSALALRPICLLVTICLVSQQRNRRSGGAGGSHLRRLPSLRRSGREYWAVVPLQAFEIPALLLTQCTCGGVLRGSGNQKVGAVVNAVGYYVVGLPIGISLMFAAGLGVMGSAVHPLKAQVHANLKLNVAQDGTSALSQDPLYPGGPENHGGILMRDVEIKEETQLDQQVPPAECLQVRPRTSSPLSGKQLALRRGLLLLGALSILLLGILVRVCVQIQ</sequence>
<reference evidence="7 8" key="1">
    <citation type="journal article" date="2019" name="Mol. Ecol. Resour.">
        <title>Improving Illumina assemblies with Hi-C and long reads: an example with the North African dromedary.</title>
        <authorList>
            <person name="Elbers J.P."/>
            <person name="Rogers M.F."/>
            <person name="Perelman P.L."/>
            <person name="Proskuryakova A.A."/>
            <person name="Serdyukova N.A."/>
            <person name="Johnson W.E."/>
            <person name="Horin P."/>
            <person name="Corander J."/>
            <person name="Murphy D."/>
            <person name="Burger P.A."/>
        </authorList>
    </citation>
    <scope>NUCLEOTIDE SEQUENCE [LARGE SCALE GENOMIC DNA]</scope>
    <source>
        <strain evidence="7">Drom800</strain>
        <tissue evidence="7">Blood</tissue>
    </source>
</reference>
<name>A0A5N4D1J6_CAMDR</name>
<feature type="transmembrane region" description="Helical" evidence="6">
    <location>
        <begin position="341"/>
        <end position="360"/>
    </location>
</feature>
<feature type="transmembrane region" description="Helical" evidence="6">
    <location>
        <begin position="63"/>
        <end position="84"/>
    </location>
</feature>
<dbReference type="GO" id="GO:0042910">
    <property type="term" value="F:xenobiotic transmembrane transporter activity"/>
    <property type="evidence" value="ECO:0007669"/>
    <property type="project" value="InterPro"/>
</dbReference>
<dbReference type="GO" id="GO:0015297">
    <property type="term" value="F:antiporter activity"/>
    <property type="evidence" value="ECO:0007669"/>
    <property type="project" value="InterPro"/>
</dbReference>
<keyword evidence="5 6" id="KW-0472">Membrane</keyword>
<feature type="transmembrane region" description="Helical" evidence="6">
    <location>
        <begin position="129"/>
        <end position="151"/>
    </location>
</feature>
<keyword evidence="8" id="KW-1185">Reference proteome</keyword>
<dbReference type="InterPro" id="IPR002528">
    <property type="entry name" value="MATE_fam"/>
</dbReference>
<evidence type="ECO:0000256" key="5">
    <source>
        <dbReference type="ARBA" id="ARBA00023136"/>
    </source>
</evidence>
<dbReference type="PANTHER" id="PTHR11206">
    <property type="entry name" value="MULTIDRUG RESISTANCE PROTEIN"/>
    <property type="match status" value="1"/>
</dbReference>
<feature type="transmembrane region" description="Helical" evidence="6">
    <location>
        <begin position="381"/>
        <end position="400"/>
    </location>
</feature>
<dbReference type="Proteomes" id="UP000299084">
    <property type="component" value="Unassembled WGS sequence"/>
</dbReference>
<comment type="caution">
    <text evidence="7">The sequence shown here is derived from an EMBL/GenBank/DDBJ whole genome shotgun (WGS) entry which is preliminary data.</text>
</comment>
<dbReference type="AlphaFoldDB" id="A0A5N4D1J6"/>
<feature type="transmembrane region" description="Helical" evidence="6">
    <location>
        <begin position="90"/>
        <end position="117"/>
    </location>
</feature>
<comment type="similarity">
    <text evidence="2 6">Belongs to the multi antimicrobial extrusion (MATE) (TC 2.A.66.1) family.</text>
</comment>
<dbReference type="InterPro" id="IPR045069">
    <property type="entry name" value="MATE_euk"/>
</dbReference>
<feature type="transmembrane region" description="Helical" evidence="6">
    <location>
        <begin position="523"/>
        <end position="545"/>
    </location>
</feature>
<dbReference type="CDD" id="cd13132">
    <property type="entry name" value="MATE_eukaryotic"/>
    <property type="match status" value="1"/>
</dbReference>
<dbReference type="GO" id="GO:1990961">
    <property type="term" value="P:xenobiotic detoxification by transmembrane export across the plasma membrane"/>
    <property type="evidence" value="ECO:0007669"/>
    <property type="project" value="InterPro"/>
</dbReference>
<evidence type="ECO:0000313" key="7">
    <source>
        <dbReference type="EMBL" id="KAB1264993.1"/>
    </source>
</evidence>
<keyword evidence="4 6" id="KW-1133">Transmembrane helix</keyword>
<dbReference type="Pfam" id="PF01554">
    <property type="entry name" value="MatE"/>
    <property type="match status" value="2"/>
</dbReference>
<evidence type="ECO:0000256" key="2">
    <source>
        <dbReference type="ARBA" id="ARBA00010199"/>
    </source>
</evidence>
<dbReference type="GO" id="GO:0016020">
    <property type="term" value="C:membrane"/>
    <property type="evidence" value="ECO:0007669"/>
    <property type="project" value="UniProtKB-SubCell"/>
</dbReference>
<feature type="transmembrane region" description="Helical" evidence="6">
    <location>
        <begin position="202"/>
        <end position="222"/>
    </location>
</feature>
<feature type="transmembrane region" description="Helical" evidence="6">
    <location>
        <begin position="631"/>
        <end position="651"/>
    </location>
</feature>
<proteinExistence type="inferred from homology"/>
<evidence type="ECO:0000256" key="1">
    <source>
        <dbReference type="ARBA" id="ARBA00004141"/>
    </source>
</evidence>
<evidence type="ECO:0000256" key="6">
    <source>
        <dbReference type="RuleBase" id="RU004914"/>
    </source>
</evidence>
<feature type="transmembrane region" description="Helical" evidence="6">
    <location>
        <begin position="433"/>
        <end position="454"/>
    </location>
</feature>
<evidence type="ECO:0000313" key="8">
    <source>
        <dbReference type="Proteomes" id="UP000299084"/>
    </source>
</evidence>
<keyword evidence="3 6" id="KW-0812">Transmembrane</keyword>
<comment type="subcellular location">
    <subcellularLocation>
        <location evidence="1">Membrane</location>
        <topology evidence="1">Multi-pass membrane protein</topology>
    </subcellularLocation>
</comment>
<accession>A0A5N4D1J6</accession>
<evidence type="ECO:0000256" key="3">
    <source>
        <dbReference type="ARBA" id="ARBA00022692"/>
    </source>
</evidence>
<dbReference type="EMBL" id="JWIN03000016">
    <property type="protein sequence ID" value="KAB1264993.1"/>
    <property type="molecule type" value="Genomic_DNA"/>
</dbReference>